<dbReference type="InterPro" id="IPR027417">
    <property type="entry name" value="P-loop_NTPase"/>
</dbReference>
<dbReference type="GO" id="GO:0016787">
    <property type="term" value="F:hydrolase activity"/>
    <property type="evidence" value="ECO:0007669"/>
    <property type="project" value="UniProtKB-KW"/>
</dbReference>
<evidence type="ECO:0000256" key="5">
    <source>
        <dbReference type="ARBA" id="ARBA00022801"/>
    </source>
</evidence>
<dbReference type="NCBIfam" id="TIGR00665">
    <property type="entry name" value="DnaB"/>
    <property type="match status" value="1"/>
</dbReference>
<dbReference type="InterPro" id="IPR007692">
    <property type="entry name" value="DNA_helicase_DnaB"/>
</dbReference>
<dbReference type="FunFam" id="1.10.860.10:FF:000001">
    <property type="entry name" value="Replicative DNA helicase"/>
    <property type="match status" value="1"/>
</dbReference>
<dbReference type="Gene3D" id="1.10.860.10">
    <property type="entry name" value="DNAb Helicase, Chain A"/>
    <property type="match status" value="1"/>
</dbReference>
<dbReference type="PANTHER" id="PTHR30153">
    <property type="entry name" value="REPLICATIVE DNA HELICASE DNAB"/>
    <property type="match status" value="1"/>
</dbReference>
<dbReference type="FunFam" id="3.40.50.300:FF:000076">
    <property type="entry name" value="Replicative DNA helicase"/>
    <property type="match status" value="1"/>
</dbReference>
<keyword evidence="8 12" id="KW-0238">DNA-binding</keyword>
<protein>
    <recommendedName>
        <fullName evidence="11 12">Replicative DNA helicase</fullName>
        <ecNumber evidence="11 12">5.6.2.3</ecNumber>
    </recommendedName>
</protein>
<dbReference type="GO" id="GO:1990077">
    <property type="term" value="C:primosome complex"/>
    <property type="evidence" value="ECO:0007669"/>
    <property type="project" value="UniProtKB-UniRule"/>
</dbReference>
<evidence type="ECO:0000256" key="7">
    <source>
        <dbReference type="ARBA" id="ARBA00022840"/>
    </source>
</evidence>
<organism evidence="14">
    <name type="scientific">Veillonella ratti</name>
    <dbReference type="NCBI Taxonomy" id="103892"/>
    <lineage>
        <taxon>Bacteria</taxon>
        <taxon>Bacillati</taxon>
        <taxon>Bacillota</taxon>
        <taxon>Negativicutes</taxon>
        <taxon>Veillonellales</taxon>
        <taxon>Veillonellaceae</taxon>
        <taxon>Veillonella</taxon>
    </lineage>
</organism>
<dbReference type="SUPFAM" id="SSF48024">
    <property type="entry name" value="N-terminal domain of DnaB helicase"/>
    <property type="match status" value="1"/>
</dbReference>
<comment type="similarity">
    <text evidence="1 12">Belongs to the helicase family. DnaB subfamily.</text>
</comment>
<evidence type="ECO:0000256" key="10">
    <source>
        <dbReference type="ARBA" id="ARBA00048954"/>
    </source>
</evidence>
<keyword evidence="4 12" id="KW-0547">Nucleotide-binding</keyword>
<dbReference type="InterPro" id="IPR003593">
    <property type="entry name" value="AAA+_ATPase"/>
</dbReference>
<dbReference type="PANTHER" id="PTHR30153:SF2">
    <property type="entry name" value="REPLICATIVE DNA HELICASE"/>
    <property type="match status" value="1"/>
</dbReference>
<dbReference type="InterPro" id="IPR016136">
    <property type="entry name" value="DNA_helicase_N/primase_C"/>
</dbReference>
<dbReference type="Gene3D" id="3.40.50.300">
    <property type="entry name" value="P-loop containing nucleotide triphosphate hydrolases"/>
    <property type="match status" value="1"/>
</dbReference>
<dbReference type="PROSITE" id="PS51199">
    <property type="entry name" value="SF4_HELICASE"/>
    <property type="match status" value="1"/>
</dbReference>
<proteinExistence type="inferred from homology"/>
<dbReference type="EC" id="5.6.2.3" evidence="11 12"/>
<keyword evidence="6 12" id="KW-0347">Helicase</keyword>
<dbReference type="InterPro" id="IPR007694">
    <property type="entry name" value="DNA_helicase_DnaB-like_C"/>
</dbReference>
<sequence>MAEARIPPHSIEAEKAVLGALLTENDIYDSVSSIVGRSDFYRDAHRIIYEAIENIVRRGNRRVDMVLLTEELTRMKKLDEVGGINYIAELTNDAMSSFNVEEHARIVAEKSTLRRLIDAGNRIVGESYNGDKTVPDILNDAESSILNVTGAVKAETSFVSLGDVMTNVMKRIGELQNYGDSLTGISTGFKDLDKITNGLQRSDLILVAARPSMGKTAFTLNLAYNVAVKGKGSVAFFSLEMSAEQLVGRILSSATEVPSDRLRTGRLLQEDWPKLIGQLEQLGESKLYIDDTPGLTVQMMRSKLRRLKVEQGLDLIIVDYVQLMTGRNGGNSDNRQQEISEISRNLKLIAREMDVPLIALSQLSRGVESRTDKRPVLSDLRESGSLEQDADIVVFLYRDKYYSKDENQEDVTEVIIRKHRNGALGTVNLLFQGEFTRFRDITMRTDEM</sequence>
<keyword evidence="3 12" id="KW-0235">DNA replication</keyword>
<dbReference type="AlphaFoldDB" id="A0A6N2ZBS9"/>
<evidence type="ECO:0000256" key="8">
    <source>
        <dbReference type="ARBA" id="ARBA00023125"/>
    </source>
</evidence>
<dbReference type="GO" id="GO:0005524">
    <property type="term" value="F:ATP binding"/>
    <property type="evidence" value="ECO:0007669"/>
    <property type="project" value="UniProtKB-UniRule"/>
</dbReference>
<evidence type="ECO:0000256" key="6">
    <source>
        <dbReference type="ARBA" id="ARBA00022806"/>
    </source>
</evidence>
<evidence type="ECO:0000256" key="2">
    <source>
        <dbReference type="ARBA" id="ARBA00022515"/>
    </source>
</evidence>
<dbReference type="Pfam" id="PF03796">
    <property type="entry name" value="DnaB_C"/>
    <property type="match status" value="1"/>
</dbReference>
<keyword evidence="2 12" id="KW-0639">Primosome</keyword>
<evidence type="ECO:0000256" key="12">
    <source>
        <dbReference type="RuleBase" id="RU362085"/>
    </source>
</evidence>
<evidence type="ECO:0000256" key="11">
    <source>
        <dbReference type="NCBIfam" id="TIGR00665"/>
    </source>
</evidence>
<dbReference type="SUPFAM" id="SSF52540">
    <property type="entry name" value="P-loop containing nucleoside triphosphate hydrolases"/>
    <property type="match status" value="1"/>
</dbReference>
<evidence type="ECO:0000256" key="9">
    <source>
        <dbReference type="ARBA" id="ARBA00023235"/>
    </source>
</evidence>
<evidence type="ECO:0000256" key="1">
    <source>
        <dbReference type="ARBA" id="ARBA00008428"/>
    </source>
</evidence>
<dbReference type="CDD" id="cd00984">
    <property type="entry name" value="DnaB_C"/>
    <property type="match status" value="1"/>
</dbReference>
<keyword evidence="9" id="KW-0413">Isomerase</keyword>
<dbReference type="GO" id="GO:0006269">
    <property type="term" value="P:DNA replication, synthesis of primer"/>
    <property type="evidence" value="ECO:0007669"/>
    <property type="project" value="UniProtKB-UniRule"/>
</dbReference>
<gene>
    <name evidence="14" type="primary">dnaC</name>
    <name evidence="14" type="ORF">VRLFYP33_00444</name>
</gene>
<feature type="domain" description="SF4 helicase" evidence="13">
    <location>
        <begin position="178"/>
        <end position="445"/>
    </location>
</feature>
<evidence type="ECO:0000256" key="3">
    <source>
        <dbReference type="ARBA" id="ARBA00022705"/>
    </source>
</evidence>
<comment type="function">
    <text evidence="12">The main replicative DNA helicase, it participates in initiation and elongation during chromosome replication. Travels ahead of the DNA replisome, separating dsDNA into templates for DNA synthesis. A processive ATP-dependent 5'-3' DNA helicase it has DNA-dependent ATPase activity.</text>
</comment>
<keyword evidence="5 12" id="KW-0378">Hydrolase</keyword>
<name>A0A6N2ZBS9_9FIRM</name>
<evidence type="ECO:0000256" key="4">
    <source>
        <dbReference type="ARBA" id="ARBA00022741"/>
    </source>
</evidence>
<dbReference type="SMART" id="SM00382">
    <property type="entry name" value="AAA"/>
    <property type="match status" value="1"/>
</dbReference>
<dbReference type="InterPro" id="IPR036185">
    <property type="entry name" value="DNA_heli_DnaB-like_N_sf"/>
</dbReference>
<comment type="catalytic activity">
    <reaction evidence="10 12">
        <text>ATP + H2O = ADP + phosphate + H(+)</text>
        <dbReference type="Rhea" id="RHEA:13065"/>
        <dbReference type="ChEBI" id="CHEBI:15377"/>
        <dbReference type="ChEBI" id="CHEBI:15378"/>
        <dbReference type="ChEBI" id="CHEBI:30616"/>
        <dbReference type="ChEBI" id="CHEBI:43474"/>
        <dbReference type="ChEBI" id="CHEBI:456216"/>
        <dbReference type="EC" id="5.6.2.3"/>
    </reaction>
</comment>
<dbReference type="GO" id="GO:0042802">
    <property type="term" value="F:identical protein binding"/>
    <property type="evidence" value="ECO:0007669"/>
    <property type="project" value="UniProtKB-ARBA"/>
</dbReference>
<accession>A0A6N2ZBS9</accession>
<dbReference type="GO" id="GO:0003677">
    <property type="term" value="F:DNA binding"/>
    <property type="evidence" value="ECO:0007669"/>
    <property type="project" value="UniProtKB-UniRule"/>
</dbReference>
<dbReference type="NCBIfam" id="NF004384">
    <property type="entry name" value="PRK05748.1"/>
    <property type="match status" value="1"/>
</dbReference>
<dbReference type="Pfam" id="PF00772">
    <property type="entry name" value="DnaB"/>
    <property type="match status" value="1"/>
</dbReference>
<reference evidence="14" key="1">
    <citation type="submission" date="2019-11" db="EMBL/GenBank/DDBJ databases">
        <authorList>
            <person name="Feng L."/>
        </authorList>
    </citation>
    <scope>NUCLEOTIDE SEQUENCE</scope>
    <source>
        <strain evidence="14">VrattiLFYP33</strain>
    </source>
</reference>
<evidence type="ECO:0000313" key="14">
    <source>
        <dbReference type="EMBL" id="VYT75240.1"/>
    </source>
</evidence>
<dbReference type="GO" id="GO:0005829">
    <property type="term" value="C:cytosol"/>
    <property type="evidence" value="ECO:0007669"/>
    <property type="project" value="TreeGrafter"/>
</dbReference>
<dbReference type="RefSeq" id="WP_021842070.1">
    <property type="nucleotide sequence ID" value="NZ_CACRUX010000013.1"/>
</dbReference>
<dbReference type="InterPro" id="IPR007693">
    <property type="entry name" value="DNA_helicase_DnaB-like_N"/>
</dbReference>
<keyword evidence="7 12" id="KW-0067">ATP-binding</keyword>
<dbReference type="GO" id="GO:0043139">
    <property type="term" value="F:5'-3' DNA helicase activity"/>
    <property type="evidence" value="ECO:0007669"/>
    <property type="project" value="UniProtKB-EC"/>
</dbReference>
<dbReference type="EMBL" id="CACRUX010000013">
    <property type="protein sequence ID" value="VYT75240.1"/>
    <property type="molecule type" value="Genomic_DNA"/>
</dbReference>
<evidence type="ECO:0000259" key="13">
    <source>
        <dbReference type="PROSITE" id="PS51199"/>
    </source>
</evidence>